<dbReference type="InterPro" id="IPR025420">
    <property type="entry name" value="DUF4143"/>
</dbReference>
<dbReference type="PANTHER" id="PTHR43566">
    <property type="entry name" value="CONSERVED PROTEIN"/>
    <property type="match status" value="1"/>
</dbReference>
<proteinExistence type="predicted"/>
<protein>
    <recommendedName>
        <fullName evidence="1">DUF4143 domain-containing protein</fullName>
    </recommendedName>
</protein>
<keyword evidence="3" id="KW-1185">Reference proteome</keyword>
<organism evidence="2 3">
    <name type="scientific">Thiomicrospira aerophila AL3</name>
    <dbReference type="NCBI Taxonomy" id="717772"/>
    <lineage>
        <taxon>Bacteria</taxon>
        <taxon>Pseudomonadati</taxon>
        <taxon>Pseudomonadota</taxon>
        <taxon>Gammaproteobacteria</taxon>
        <taxon>Thiotrichales</taxon>
        <taxon>Piscirickettsiaceae</taxon>
        <taxon>Thiomicrospira</taxon>
    </lineage>
</organism>
<feature type="domain" description="DUF4143" evidence="1">
    <location>
        <begin position="81"/>
        <end position="127"/>
    </location>
</feature>
<dbReference type="InParanoid" id="W0DZ41"/>
<dbReference type="eggNOG" id="COG1373">
    <property type="taxonomic scope" value="Bacteria"/>
</dbReference>
<dbReference type="STRING" id="717772.THIAE_04840"/>
<reference evidence="2 3" key="1">
    <citation type="submission" date="2013-12" db="EMBL/GenBank/DDBJ databases">
        <authorList>
            <consortium name="DOE Joint Genome Institute"/>
            <person name="Kappler U."/>
            <person name="Huntemann M."/>
            <person name="Han J."/>
            <person name="Chen A."/>
            <person name="Kyrpides N."/>
            <person name="Mavromatis K."/>
            <person name="Markowitz V."/>
            <person name="Palaniappan K."/>
            <person name="Ivanova N."/>
            <person name="Schaumberg A."/>
            <person name="Pati A."/>
            <person name="Liolios K."/>
            <person name="Nordberg H.P."/>
            <person name="Cantor M.N."/>
            <person name="Hua S.X."/>
            <person name="Woyke T."/>
        </authorList>
    </citation>
    <scope>NUCLEOTIDE SEQUENCE [LARGE SCALE GENOMIC DNA]</scope>
    <source>
        <strain evidence="3">AL2</strain>
    </source>
</reference>
<dbReference type="OrthoDB" id="9801684at2"/>
<name>W0DZ41_9GAMM</name>
<dbReference type="AlphaFoldDB" id="W0DZ41"/>
<dbReference type="HOGENOM" id="CLU_1805279_0_0_6"/>
<dbReference type="EMBL" id="CP007030">
    <property type="protein sequence ID" value="AHF02244.1"/>
    <property type="molecule type" value="Genomic_DNA"/>
</dbReference>
<accession>W0DZ41</accession>
<dbReference type="Pfam" id="PF13635">
    <property type="entry name" value="DUF4143"/>
    <property type="match status" value="1"/>
</dbReference>
<dbReference type="Proteomes" id="UP000005380">
    <property type="component" value="Chromosome"/>
</dbReference>
<sequence>MKNVQDSLAGRLGVLELTPFSLRELNNHPQNLLDDLFDGAITQQTPTLDKPVIEQMLSGGYPEMQTLSDARLQKLWIGAYITKRHVKMPKLFFMDTGVLCNMLQVNLDSFWQSPYRGSVTENFVFVNNFRATIGFVIELRLTS</sequence>
<gene>
    <name evidence="2" type="ORF">THIAE_04840</name>
</gene>
<dbReference type="KEGG" id="tao:THIAE_04840"/>
<dbReference type="PANTHER" id="PTHR43566:SF2">
    <property type="entry name" value="DUF4143 DOMAIN-CONTAINING PROTEIN"/>
    <property type="match status" value="1"/>
</dbReference>
<evidence type="ECO:0000313" key="2">
    <source>
        <dbReference type="EMBL" id="AHF02244.1"/>
    </source>
</evidence>
<evidence type="ECO:0000259" key="1">
    <source>
        <dbReference type="Pfam" id="PF13635"/>
    </source>
</evidence>
<evidence type="ECO:0000313" key="3">
    <source>
        <dbReference type="Proteomes" id="UP000005380"/>
    </source>
</evidence>